<gene>
    <name evidence="1" type="ORF">DTL42_24920</name>
</gene>
<protein>
    <submittedName>
        <fullName evidence="1">Uncharacterized protein</fullName>
    </submittedName>
</protein>
<reference evidence="1 2" key="1">
    <citation type="submission" date="2018-07" db="EMBL/GenBank/DDBJ databases">
        <title>Comparative genomes isolates from brazilian mangrove.</title>
        <authorList>
            <person name="De Araujo J.E."/>
            <person name="Taketani R.G."/>
            <person name="Silva M.C.P."/>
            <person name="Lourenco M.V."/>
            <person name="Oliveira V.M."/>
            <person name="Andreote F.D."/>
        </authorList>
    </citation>
    <scope>NUCLEOTIDE SEQUENCE [LARGE SCALE GENOMIC DNA]</scope>
    <source>
        <strain evidence="1 2">HEX PRIS-MGV</strain>
    </source>
</reference>
<dbReference type="EMBL" id="QPEX01000046">
    <property type="protein sequence ID" value="RCS40616.1"/>
    <property type="molecule type" value="Genomic_DNA"/>
</dbReference>
<evidence type="ECO:0000313" key="2">
    <source>
        <dbReference type="Proteomes" id="UP000253562"/>
    </source>
</evidence>
<dbReference type="RefSeq" id="WP_114373455.1">
    <property type="nucleotide sequence ID" value="NZ_QPEX01000046.1"/>
</dbReference>
<evidence type="ECO:0000313" key="1">
    <source>
        <dbReference type="EMBL" id="RCS40616.1"/>
    </source>
</evidence>
<proteinExistence type="predicted"/>
<comment type="caution">
    <text evidence="1">The sequence shown here is derived from an EMBL/GenBank/DDBJ whole genome shotgun (WGS) entry which is preliminary data.</text>
</comment>
<dbReference type="Proteomes" id="UP000253562">
    <property type="component" value="Unassembled WGS sequence"/>
</dbReference>
<dbReference type="AlphaFoldDB" id="A0A368KJ65"/>
<accession>A0A368KJ65</accession>
<sequence length="81" mass="9130">MMRAIIDKLDDYWASGHQSQNFRLITKLPAFPFFPQQQPPPGEAISFPVAHPKSSSPPLDSYLRLAEHSQALAAYLAYTTR</sequence>
<organism evidence="1 2">
    <name type="scientific">Bremerella cremea</name>
    <dbReference type="NCBI Taxonomy" id="1031537"/>
    <lineage>
        <taxon>Bacteria</taxon>
        <taxon>Pseudomonadati</taxon>
        <taxon>Planctomycetota</taxon>
        <taxon>Planctomycetia</taxon>
        <taxon>Pirellulales</taxon>
        <taxon>Pirellulaceae</taxon>
        <taxon>Bremerella</taxon>
    </lineage>
</organism>
<name>A0A368KJ65_9BACT</name>